<dbReference type="EMBL" id="CAJVPP010009437">
    <property type="protein sequence ID" value="CAG8704704.1"/>
    <property type="molecule type" value="Genomic_DNA"/>
</dbReference>
<protein>
    <submittedName>
        <fullName evidence="1">10223_t:CDS:1</fullName>
    </submittedName>
</protein>
<name>A0A9N9N653_FUNMO</name>
<organism evidence="1 2">
    <name type="scientific">Funneliformis mosseae</name>
    <name type="common">Endomycorrhizal fungus</name>
    <name type="synonym">Glomus mosseae</name>
    <dbReference type="NCBI Taxonomy" id="27381"/>
    <lineage>
        <taxon>Eukaryota</taxon>
        <taxon>Fungi</taxon>
        <taxon>Fungi incertae sedis</taxon>
        <taxon>Mucoromycota</taxon>
        <taxon>Glomeromycotina</taxon>
        <taxon>Glomeromycetes</taxon>
        <taxon>Glomerales</taxon>
        <taxon>Glomeraceae</taxon>
        <taxon>Funneliformis</taxon>
    </lineage>
</organism>
<evidence type="ECO:0000313" key="2">
    <source>
        <dbReference type="Proteomes" id="UP000789375"/>
    </source>
</evidence>
<sequence length="111" mass="12622">MNIPSVPHCLFIPITIGFLQTNLYYETFNTPNEFLPYQSQGTIVNTQSITSNYSTPCIQIPLIHVSPVSKIKWNDNSIKSLLTFLKENKEVLKVLVKRRGGISDVIIKKEL</sequence>
<comment type="caution">
    <text evidence="1">The sequence shown here is derived from an EMBL/GenBank/DDBJ whole genome shotgun (WGS) entry which is preliminary data.</text>
</comment>
<gene>
    <name evidence="1" type="ORF">FMOSSE_LOCUS13984</name>
</gene>
<accession>A0A9N9N653</accession>
<dbReference type="AlphaFoldDB" id="A0A9N9N653"/>
<proteinExistence type="predicted"/>
<dbReference type="Proteomes" id="UP000789375">
    <property type="component" value="Unassembled WGS sequence"/>
</dbReference>
<reference evidence="1" key="1">
    <citation type="submission" date="2021-06" db="EMBL/GenBank/DDBJ databases">
        <authorList>
            <person name="Kallberg Y."/>
            <person name="Tangrot J."/>
            <person name="Rosling A."/>
        </authorList>
    </citation>
    <scope>NUCLEOTIDE SEQUENCE</scope>
    <source>
        <strain evidence="1">87-6 pot B 2015</strain>
    </source>
</reference>
<evidence type="ECO:0000313" key="1">
    <source>
        <dbReference type="EMBL" id="CAG8704704.1"/>
    </source>
</evidence>
<keyword evidence="2" id="KW-1185">Reference proteome</keyword>